<name>A0ABR6AWL0_9HYPH</name>
<evidence type="ECO:0000313" key="2">
    <source>
        <dbReference type="Proteomes" id="UP000578622"/>
    </source>
</evidence>
<keyword evidence="2" id="KW-1185">Reference proteome</keyword>
<dbReference type="InterPro" id="IPR029060">
    <property type="entry name" value="PIN-like_dom_sf"/>
</dbReference>
<accession>A0ABR6AWL0</accession>
<reference evidence="1 2" key="1">
    <citation type="submission" date="2020-07" db="EMBL/GenBank/DDBJ databases">
        <title>Genomic Encyclopedia of Type Strains, Phase IV (KMG-V): Genome sequencing to study the core and pangenomes of soil and plant-associated prokaryotes.</title>
        <authorList>
            <person name="Whitman W."/>
        </authorList>
    </citation>
    <scope>NUCLEOTIDE SEQUENCE [LARGE SCALE GENOMIC DNA]</scope>
    <source>
        <strain evidence="1 2">RH4WT92</strain>
    </source>
</reference>
<dbReference type="SUPFAM" id="SSF88723">
    <property type="entry name" value="PIN domain-like"/>
    <property type="match status" value="1"/>
</dbReference>
<proteinExistence type="predicted"/>
<comment type="caution">
    <text evidence="1">The sequence shown here is derived from an EMBL/GenBank/DDBJ whole genome shotgun (WGS) entry which is preliminary data.</text>
</comment>
<dbReference type="EMBL" id="JACGXG010000022">
    <property type="protein sequence ID" value="MBA8853852.1"/>
    <property type="molecule type" value="Genomic_DNA"/>
</dbReference>
<dbReference type="Proteomes" id="UP000578622">
    <property type="component" value="Unassembled WGS sequence"/>
</dbReference>
<evidence type="ECO:0008006" key="3">
    <source>
        <dbReference type="Google" id="ProtNLM"/>
    </source>
</evidence>
<gene>
    <name evidence="1" type="ORF">FHW20_004838</name>
</gene>
<protein>
    <recommendedName>
        <fullName evidence="3">DNA-binding protein</fullName>
    </recommendedName>
</protein>
<dbReference type="RefSeq" id="WP_112672805.1">
    <property type="nucleotide sequence ID" value="NZ_JACGXG010000022.1"/>
</dbReference>
<sequence>MPSFDIAGAKRWLRSFPSGNISRRPDSELPFFDGNNLASQGLLLDTCVYIDQMQGKLPDEIEEFLSKRHSYHSSVAVQELAHSMGALDPNDPRTAHVQKVISDTIESITEHRTSVPDIDVLGRAAILNGVICRLQHYSDDQKRKCLQDCTLFLQGLKGGFVILTRNVKDFDMCLQLVPAGRVLFYRV</sequence>
<organism evidence="1 2">
    <name type="scientific">Brucella intermedia</name>
    <dbReference type="NCBI Taxonomy" id="94625"/>
    <lineage>
        <taxon>Bacteria</taxon>
        <taxon>Pseudomonadati</taxon>
        <taxon>Pseudomonadota</taxon>
        <taxon>Alphaproteobacteria</taxon>
        <taxon>Hyphomicrobiales</taxon>
        <taxon>Brucellaceae</taxon>
        <taxon>Brucella/Ochrobactrum group</taxon>
        <taxon>Brucella</taxon>
    </lineage>
</organism>
<dbReference type="Gene3D" id="3.40.50.1010">
    <property type="entry name" value="5'-nuclease"/>
    <property type="match status" value="1"/>
</dbReference>
<evidence type="ECO:0000313" key="1">
    <source>
        <dbReference type="EMBL" id="MBA8853852.1"/>
    </source>
</evidence>